<feature type="domain" description="Methyltransferase type 11" evidence="1">
    <location>
        <begin position="114"/>
        <end position="174"/>
    </location>
</feature>
<dbReference type="InterPro" id="IPR013216">
    <property type="entry name" value="Methyltransf_11"/>
</dbReference>
<organism evidence="2 3">
    <name type="scientific">Acetobacter aceti</name>
    <dbReference type="NCBI Taxonomy" id="435"/>
    <lineage>
        <taxon>Bacteria</taxon>
        <taxon>Pseudomonadati</taxon>
        <taxon>Pseudomonadota</taxon>
        <taxon>Alphaproteobacteria</taxon>
        <taxon>Acetobacterales</taxon>
        <taxon>Acetobacteraceae</taxon>
        <taxon>Acetobacter</taxon>
        <taxon>Acetobacter subgen. Acetobacter</taxon>
    </lineage>
</organism>
<protein>
    <recommendedName>
        <fullName evidence="1">Methyltransferase type 11 domain-containing protein</fullName>
    </recommendedName>
</protein>
<dbReference type="EMBL" id="CP014692">
    <property type="protein sequence ID" value="AQS84568.1"/>
    <property type="molecule type" value="Genomic_DNA"/>
</dbReference>
<reference evidence="2 3" key="1">
    <citation type="submission" date="2016-03" db="EMBL/GenBank/DDBJ databases">
        <title>Acetic acid bacteria sequencing.</title>
        <authorList>
            <person name="Brandt J."/>
            <person name="Jakob F."/>
            <person name="Vogel R.F."/>
        </authorList>
    </citation>
    <scope>NUCLEOTIDE SEQUENCE [LARGE SCALE GENOMIC DNA]</scope>
    <source>
        <strain evidence="2 3">TMW2.1153</strain>
    </source>
</reference>
<gene>
    <name evidence="2" type="ORF">A0U92_07010</name>
</gene>
<sequence length="271" mass="32148">MTNKFNTMISLNYILRYFLDKYTLPQIQIKNDAFYLFLRDTHMPFTTKNFQNTNRENGPLPLSRFRIARFKYIISLINKSIADKNKCDIIDLGGTPEYWKNLEYLIKGKEINVTVVNLKKFTSETTWISCIQKDATDLKEFPDNSFDLVHSNSTIEHLRSWKKMEEFAREARRLAPAYYIQTPNFWFPYEFHTKMIGFHWLPKLLRVKILMKRATGYYPRANTVEEAMHIIEDAHSLTHKEMSCLFPDSKIIGERFCGLNKSWISIRSDNK</sequence>
<dbReference type="KEGG" id="aace:A0U92_07010"/>
<dbReference type="SUPFAM" id="SSF53335">
    <property type="entry name" value="S-adenosyl-L-methionine-dependent methyltransferases"/>
    <property type="match status" value="1"/>
</dbReference>
<dbReference type="CDD" id="cd02440">
    <property type="entry name" value="AdoMet_MTases"/>
    <property type="match status" value="1"/>
</dbReference>
<evidence type="ECO:0000313" key="3">
    <source>
        <dbReference type="Proteomes" id="UP000188937"/>
    </source>
</evidence>
<evidence type="ECO:0000313" key="2">
    <source>
        <dbReference type="EMBL" id="AQS84568.1"/>
    </source>
</evidence>
<accession>A0A1U9KFP3</accession>
<dbReference type="InterPro" id="IPR029063">
    <property type="entry name" value="SAM-dependent_MTases_sf"/>
</dbReference>
<dbReference type="Pfam" id="PF08241">
    <property type="entry name" value="Methyltransf_11"/>
    <property type="match status" value="1"/>
</dbReference>
<name>A0A1U9KFP3_ACEAC</name>
<dbReference type="GO" id="GO:0008757">
    <property type="term" value="F:S-adenosylmethionine-dependent methyltransferase activity"/>
    <property type="evidence" value="ECO:0007669"/>
    <property type="project" value="InterPro"/>
</dbReference>
<proteinExistence type="predicted"/>
<evidence type="ECO:0000259" key="1">
    <source>
        <dbReference type="Pfam" id="PF08241"/>
    </source>
</evidence>
<dbReference type="AlphaFoldDB" id="A0A1U9KFP3"/>
<keyword evidence="3" id="KW-1185">Reference proteome</keyword>
<dbReference type="Proteomes" id="UP000188937">
    <property type="component" value="Chromosome"/>
</dbReference>
<dbReference type="Gene3D" id="3.40.50.150">
    <property type="entry name" value="Vaccinia Virus protein VP39"/>
    <property type="match status" value="1"/>
</dbReference>